<dbReference type="GO" id="GO:0016491">
    <property type="term" value="F:oxidoreductase activity"/>
    <property type="evidence" value="ECO:0007669"/>
    <property type="project" value="InterPro"/>
</dbReference>
<evidence type="ECO:0000313" key="2">
    <source>
        <dbReference type="EMBL" id="PSN62545.1"/>
    </source>
</evidence>
<evidence type="ECO:0000259" key="1">
    <source>
        <dbReference type="SMART" id="SM00829"/>
    </source>
</evidence>
<name>A0A2T2NAS5_CORCC</name>
<dbReference type="OrthoDB" id="201656at2759"/>
<dbReference type="InterPro" id="IPR036291">
    <property type="entry name" value="NAD(P)-bd_dom_sf"/>
</dbReference>
<protein>
    <submittedName>
        <fullName evidence="2">NAD(P)-binding protein</fullName>
    </submittedName>
</protein>
<dbReference type="InterPro" id="IPR050700">
    <property type="entry name" value="YIM1/Zinc_Alcohol_DH_Fams"/>
</dbReference>
<dbReference type="PANTHER" id="PTHR11695">
    <property type="entry name" value="ALCOHOL DEHYDROGENASE RELATED"/>
    <property type="match status" value="1"/>
</dbReference>
<dbReference type="Gene3D" id="3.90.180.10">
    <property type="entry name" value="Medium-chain alcohol dehydrogenases, catalytic domain"/>
    <property type="match status" value="1"/>
</dbReference>
<keyword evidence="3" id="KW-1185">Reference proteome</keyword>
<dbReference type="InterPro" id="IPR011032">
    <property type="entry name" value="GroES-like_sf"/>
</dbReference>
<organism evidence="2 3">
    <name type="scientific">Corynespora cassiicola Philippines</name>
    <dbReference type="NCBI Taxonomy" id="1448308"/>
    <lineage>
        <taxon>Eukaryota</taxon>
        <taxon>Fungi</taxon>
        <taxon>Dikarya</taxon>
        <taxon>Ascomycota</taxon>
        <taxon>Pezizomycotina</taxon>
        <taxon>Dothideomycetes</taxon>
        <taxon>Pleosporomycetidae</taxon>
        <taxon>Pleosporales</taxon>
        <taxon>Corynesporascaceae</taxon>
        <taxon>Corynespora</taxon>
    </lineage>
</organism>
<evidence type="ECO:0000313" key="3">
    <source>
        <dbReference type="Proteomes" id="UP000240883"/>
    </source>
</evidence>
<dbReference type="AlphaFoldDB" id="A0A2T2NAS5"/>
<dbReference type="InterPro" id="IPR013154">
    <property type="entry name" value="ADH-like_N"/>
</dbReference>
<dbReference type="EMBL" id="KZ678141">
    <property type="protein sequence ID" value="PSN62545.1"/>
    <property type="molecule type" value="Genomic_DNA"/>
</dbReference>
<proteinExistence type="predicted"/>
<dbReference type="CDD" id="cd08267">
    <property type="entry name" value="MDR1"/>
    <property type="match status" value="1"/>
</dbReference>
<accession>A0A2T2NAS5</accession>
<dbReference type="SUPFAM" id="SSF51735">
    <property type="entry name" value="NAD(P)-binding Rossmann-fold domains"/>
    <property type="match status" value="1"/>
</dbReference>
<dbReference type="STRING" id="1448308.A0A2T2NAS5"/>
<dbReference type="GO" id="GO:0005739">
    <property type="term" value="C:mitochondrion"/>
    <property type="evidence" value="ECO:0007669"/>
    <property type="project" value="TreeGrafter"/>
</dbReference>
<dbReference type="Proteomes" id="UP000240883">
    <property type="component" value="Unassembled WGS sequence"/>
</dbReference>
<dbReference type="PANTHER" id="PTHR11695:SF647">
    <property type="entry name" value="ENOYL REDUCTASE (ER) DOMAIN-CONTAINING PROTEIN"/>
    <property type="match status" value="1"/>
</dbReference>
<dbReference type="SMART" id="SM00829">
    <property type="entry name" value="PKS_ER"/>
    <property type="match status" value="1"/>
</dbReference>
<dbReference type="Pfam" id="PF08240">
    <property type="entry name" value="ADH_N"/>
    <property type="match status" value="1"/>
</dbReference>
<sequence length="357" mass="39644">MSNLPEAYTALTYTVPLSTPHLTHSALNPPNSNELVIKIHAATINPIDIQLWGNPVIGFFAGKKEKGIGRDYSGTIVAVGDSLKSKWEVGDEVLGLRLNPVGSGTFTDYLTVSSSDPIARKPRKFTFHEAAAVPLVVLTTFTCLDWLPSEDPKQGKRRVVVSGASGGVGMWCVQLAKKLYNCHVTAVCSGRNIDFVKDLGADEVIDYTEQNVAQTLLNAMPDGRKYDLYIDCVGGVDMFNHWTSLLHRSAAYVTMVGDKTARTSLGGTFTYLNRPAQVLRFIRGFIFGPRYANIDLYMRSELLERFVDLVERDEVKIVIEEVVEGILKEESSEEAWKKVYKYMEEGRVRGKVVVDVL</sequence>
<dbReference type="InterPro" id="IPR020843">
    <property type="entry name" value="ER"/>
</dbReference>
<feature type="domain" description="Enoyl reductase (ER)" evidence="1">
    <location>
        <begin position="17"/>
        <end position="354"/>
    </location>
</feature>
<gene>
    <name evidence="2" type="ORF">BS50DRAFT_577450</name>
</gene>
<dbReference type="Pfam" id="PF13602">
    <property type="entry name" value="ADH_zinc_N_2"/>
    <property type="match status" value="1"/>
</dbReference>
<dbReference type="SUPFAM" id="SSF50129">
    <property type="entry name" value="GroES-like"/>
    <property type="match status" value="1"/>
</dbReference>
<dbReference type="Gene3D" id="3.40.50.720">
    <property type="entry name" value="NAD(P)-binding Rossmann-like Domain"/>
    <property type="match status" value="1"/>
</dbReference>
<reference evidence="2 3" key="1">
    <citation type="journal article" date="2018" name="Front. Microbiol.">
        <title>Genome-Wide Analysis of Corynespora cassiicola Leaf Fall Disease Putative Effectors.</title>
        <authorList>
            <person name="Lopez D."/>
            <person name="Ribeiro S."/>
            <person name="Label P."/>
            <person name="Fumanal B."/>
            <person name="Venisse J.S."/>
            <person name="Kohler A."/>
            <person name="de Oliveira R.R."/>
            <person name="Labutti K."/>
            <person name="Lipzen A."/>
            <person name="Lail K."/>
            <person name="Bauer D."/>
            <person name="Ohm R.A."/>
            <person name="Barry K.W."/>
            <person name="Spatafora J."/>
            <person name="Grigoriev I.V."/>
            <person name="Martin F.M."/>
            <person name="Pujade-Renaud V."/>
        </authorList>
    </citation>
    <scope>NUCLEOTIDE SEQUENCE [LARGE SCALE GENOMIC DNA]</scope>
    <source>
        <strain evidence="2 3">Philippines</strain>
    </source>
</reference>